<protein>
    <submittedName>
        <fullName evidence="2">Uncharacterized protein</fullName>
    </submittedName>
</protein>
<feature type="compositionally biased region" description="Basic and acidic residues" evidence="1">
    <location>
        <begin position="101"/>
        <end position="120"/>
    </location>
</feature>
<accession>A0AAD7CCF0</accession>
<name>A0AAD7CCF0_9AGAR</name>
<gene>
    <name evidence="2" type="ORF">FB45DRAFT_898181</name>
</gene>
<reference evidence="2" key="1">
    <citation type="submission" date="2023-03" db="EMBL/GenBank/DDBJ databases">
        <title>Massive genome expansion in bonnet fungi (Mycena s.s.) driven by repeated elements and novel gene families across ecological guilds.</title>
        <authorList>
            <consortium name="Lawrence Berkeley National Laboratory"/>
            <person name="Harder C.B."/>
            <person name="Miyauchi S."/>
            <person name="Viragh M."/>
            <person name="Kuo A."/>
            <person name="Thoen E."/>
            <person name="Andreopoulos B."/>
            <person name="Lu D."/>
            <person name="Skrede I."/>
            <person name="Drula E."/>
            <person name="Henrissat B."/>
            <person name="Morin E."/>
            <person name="Kohler A."/>
            <person name="Barry K."/>
            <person name="LaButti K."/>
            <person name="Morin E."/>
            <person name="Salamov A."/>
            <person name="Lipzen A."/>
            <person name="Mereny Z."/>
            <person name="Hegedus B."/>
            <person name="Baldrian P."/>
            <person name="Stursova M."/>
            <person name="Weitz H."/>
            <person name="Taylor A."/>
            <person name="Grigoriev I.V."/>
            <person name="Nagy L.G."/>
            <person name="Martin F."/>
            <person name="Kauserud H."/>
        </authorList>
    </citation>
    <scope>NUCLEOTIDE SEQUENCE</scope>
    <source>
        <strain evidence="2">9284</strain>
    </source>
</reference>
<keyword evidence="3" id="KW-1185">Reference proteome</keyword>
<dbReference type="Proteomes" id="UP001221142">
    <property type="component" value="Unassembled WGS sequence"/>
</dbReference>
<dbReference type="EMBL" id="JARKIF010000003">
    <property type="protein sequence ID" value="KAJ7644555.1"/>
    <property type="molecule type" value="Genomic_DNA"/>
</dbReference>
<proteinExistence type="predicted"/>
<dbReference type="AlphaFoldDB" id="A0AAD7CCF0"/>
<organism evidence="2 3">
    <name type="scientific">Roridomyces roridus</name>
    <dbReference type="NCBI Taxonomy" id="1738132"/>
    <lineage>
        <taxon>Eukaryota</taxon>
        <taxon>Fungi</taxon>
        <taxon>Dikarya</taxon>
        <taxon>Basidiomycota</taxon>
        <taxon>Agaricomycotina</taxon>
        <taxon>Agaricomycetes</taxon>
        <taxon>Agaricomycetidae</taxon>
        <taxon>Agaricales</taxon>
        <taxon>Marasmiineae</taxon>
        <taxon>Mycenaceae</taxon>
        <taxon>Roridomyces</taxon>
    </lineage>
</organism>
<evidence type="ECO:0000313" key="3">
    <source>
        <dbReference type="Proteomes" id="UP001221142"/>
    </source>
</evidence>
<feature type="compositionally biased region" description="Low complexity" evidence="1">
    <location>
        <begin position="124"/>
        <end position="134"/>
    </location>
</feature>
<evidence type="ECO:0000256" key="1">
    <source>
        <dbReference type="SAM" id="MobiDB-lite"/>
    </source>
</evidence>
<sequence length="348" mass="37548">MSVNTPNSDQLADIFCAALVAAQEKSGQMRARLKEEFEMLLKTSNDNGEAVGECESPKQLGAGNAVSPFISLSVSGQDEWPQIGENPTAIGVETRQVRIREGGAERKALNKVPAAKESKRVPRASKAAESAAKARIPSLVAESEDELPATQGENIEDGNPRLGAPENSSIPQPSKRPADSASAAVGRASKSLKVSSAHVIASGSQSQVDPSPVPDPPTGFNNWHEFYTRHKLQDFAKFQGKKASQLATYKGRKHICVPCYRKNMPFLLPEGTKSCLYCRYGGRQHCNPPTPGSCVSTKDYRFSDDMLSSLAALHNAAVERGKEPGKWMGDGVPEFDVQAVTRHYSPEV</sequence>
<comment type="caution">
    <text evidence="2">The sequence shown here is derived from an EMBL/GenBank/DDBJ whole genome shotgun (WGS) entry which is preliminary data.</text>
</comment>
<evidence type="ECO:0000313" key="2">
    <source>
        <dbReference type="EMBL" id="KAJ7644555.1"/>
    </source>
</evidence>
<feature type="region of interest" description="Disordered" evidence="1">
    <location>
        <begin position="101"/>
        <end position="187"/>
    </location>
</feature>